<reference evidence="2" key="1">
    <citation type="submission" date="2020-05" db="EMBL/GenBank/DDBJ databases">
        <authorList>
            <person name="Chiriac C."/>
            <person name="Salcher M."/>
            <person name="Ghai R."/>
            <person name="Kavagutti S V."/>
        </authorList>
    </citation>
    <scope>NUCLEOTIDE SEQUENCE</scope>
</reference>
<dbReference type="AlphaFoldDB" id="A0A6J6WDW4"/>
<sequence length="564" mass="60656">MSLKKVAITLLTASLLISLQTPALGEVTKPIDEQWKRTAPSKPGQYGILVQQSLELLRFSSYFISLDGSKDKVESVTACKSFSDPLCAKAVVQQMSANLQLCSEKITSECVTGMSARNAAGKELKVNYEGPIESSLIYDFAGDSTKGLPTGGPPLIFSIPEAPHAGGDKYMLKVEMQGSGNGSVFVIGRTRAGIFPVAITTGNFSPSKISIDLPTYTSYNMINGNSIDPACQFATTTKCLTVQTFPADVSFGFSAKFKNQLTGWWHGRFSTPEITSEIKDGLMNFSVMAKPIKVPTVFGWVDTVSLPEDLKARYSKVPRYGSSYFAPMNGDLALTSVLNDTNSLFTDDTLAELKSWLPLLGDRAAAMPSAWAISTIDGDAKGDVERCTKLESGIAGLVTTNASMYSSGPPVFNTDSQSLEYKVAAPHLTSTGENLLGSYDLVMNSQVARCMYGFSKAPLKASISVISTSEKTTVETSFLNESNGFIKLSANGFQYSQPTIRVKLTQEKIVEPVVTTTTIAEPVKEAVAKKVVKKIVKTITCTKGKLTRKLSGTAPKCPAGYRVK</sequence>
<name>A0A6J6WDW4_9ZZZZ</name>
<evidence type="ECO:0000313" key="2">
    <source>
        <dbReference type="EMBL" id="CAB4783362.1"/>
    </source>
</evidence>
<protein>
    <submittedName>
        <fullName evidence="2">Unannotated protein</fullName>
    </submittedName>
</protein>
<gene>
    <name evidence="1" type="ORF">UFOPK2360_00556</name>
    <name evidence="2" type="ORF">UFOPK2922_01200</name>
</gene>
<dbReference type="EMBL" id="CAEZXH010000024">
    <property type="protein sequence ID" value="CAB4681090.1"/>
    <property type="molecule type" value="Genomic_DNA"/>
</dbReference>
<organism evidence="2">
    <name type="scientific">freshwater metagenome</name>
    <dbReference type="NCBI Taxonomy" id="449393"/>
    <lineage>
        <taxon>unclassified sequences</taxon>
        <taxon>metagenomes</taxon>
        <taxon>ecological metagenomes</taxon>
    </lineage>
</organism>
<proteinExistence type="predicted"/>
<dbReference type="EMBL" id="CAEZZS010000068">
    <property type="protein sequence ID" value="CAB4783362.1"/>
    <property type="molecule type" value="Genomic_DNA"/>
</dbReference>
<evidence type="ECO:0000313" key="1">
    <source>
        <dbReference type="EMBL" id="CAB4681090.1"/>
    </source>
</evidence>
<accession>A0A6J6WDW4</accession>